<dbReference type="SUPFAM" id="SSF56112">
    <property type="entry name" value="Protein kinase-like (PK-like)"/>
    <property type="match status" value="1"/>
</dbReference>
<feature type="domain" description="Aminoglycoside phosphotransferase" evidence="1">
    <location>
        <begin position="5"/>
        <end position="102"/>
    </location>
</feature>
<dbReference type="Proteomes" id="UP000660745">
    <property type="component" value="Unassembled WGS sequence"/>
</dbReference>
<evidence type="ECO:0000259" key="1">
    <source>
        <dbReference type="Pfam" id="PF01636"/>
    </source>
</evidence>
<keyword evidence="3" id="KW-1185">Reference proteome</keyword>
<dbReference type="RefSeq" id="WP_189141064.1">
    <property type="nucleotide sequence ID" value="NZ_BMNK01000008.1"/>
</dbReference>
<evidence type="ECO:0000313" key="2">
    <source>
        <dbReference type="EMBL" id="GGP10303.1"/>
    </source>
</evidence>
<name>A0A918A9S9_9ACTN</name>
<sequence length="225" mass="24186">MRVGTLIASGLDCLVFEAGAGKVVKRSRDGRSLEREASVMRHARRHGFPTPEVFDTDGPDLLMERLEGPSLKELALQKPGDVAEHGRLLAELLRALAGVRAPGWLQAAEGCPGNRLLHLDLHPANVILTGDGPRVVDWANAARGAPVADVACTWLILATTAVPEARRADWRPAMLGAFLAGSDTAAARPYLPVIAGRWRTDRTIEPAEQTEIDAFLAAQRPEAAE</sequence>
<dbReference type="Pfam" id="PF01636">
    <property type="entry name" value="APH"/>
    <property type="match status" value="2"/>
</dbReference>
<dbReference type="Gene3D" id="3.90.1200.10">
    <property type="match status" value="1"/>
</dbReference>
<dbReference type="InterPro" id="IPR002575">
    <property type="entry name" value="Aminoglycoside_PTrfase"/>
</dbReference>
<accession>A0A918A9S9</accession>
<dbReference type="EMBL" id="BMNK01000008">
    <property type="protein sequence ID" value="GGP10303.1"/>
    <property type="molecule type" value="Genomic_DNA"/>
</dbReference>
<feature type="domain" description="Aminoglycoside phosphotransferase" evidence="1">
    <location>
        <begin position="114"/>
        <end position="189"/>
    </location>
</feature>
<dbReference type="AlphaFoldDB" id="A0A918A9S9"/>
<protein>
    <recommendedName>
        <fullName evidence="1">Aminoglycoside phosphotransferase domain-containing protein</fullName>
    </recommendedName>
</protein>
<reference evidence="2" key="1">
    <citation type="journal article" date="2014" name="Int. J. Syst. Evol. Microbiol.">
        <title>Complete genome sequence of Corynebacterium casei LMG S-19264T (=DSM 44701T), isolated from a smear-ripened cheese.</title>
        <authorList>
            <consortium name="US DOE Joint Genome Institute (JGI-PGF)"/>
            <person name="Walter F."/>
            <person name="Albersmeier A."/>
            <person name="Kalinowski J."/>
            <person name="Ruckert C."/>
        </authorList>
    </citation>
    <scope>NUCLEOTIDE SEQUENCE</scope>
    <source>
        <strain evidence="2">CGMCC 4.7430</strain>
    </source>
</reference>
<evidence type="ECO:0000313" key="3">
    <source>
        <dbReference type="Proteomes" id="UP000660745"/>
    </source>
</evidence>
<organism evidence="2 3">
    <name type="scientific">Nonomuraea glycinis</name>
    <dbReference type="NCBI Taxonomy" id="2047744"/>
    <lineage>
        <taxon>Bacteria</taxon>
        <taxon>Bacillati</taxon>
        <taxon>Actinomycetota</taxon>
        <taxon>Actinomycetes</taxon>
        <taxon>Streptosporangiales</taxon>
        <taxon>Streptosporangiaceae</taxon>
        <taxon>Nonomuraea</taxon>
    </lineage>
</organism>
<comment type="caution">
    <text evidence="2">The sequence shown here is derived from an EMBL/GenBank/DDBJ whole genome shotgun (WGS) entry which is preliminary data.</text>
</comment>
<gene>
    <name evidence="2" type="ORF">GCM10012278_49420</name>
</gene>
<reference evidence="2" key="2">
    <citation type="submission" date="2020-09" db="EMBL/GenBank/DDBJ databases">
        <authorList>
            <person name="Sun Q."/>
            <person name="Zhou Y."/>
        </authorList>
    </citation>
    <scope>NUCLEOTIDE SEQUENCE</scope>
    <source>
        <strain evidence="2">CGMCC 4.7430</strain>
    </source>
</reference>
<proteinExistence type="predicted"/>
<dbReference type="InterPro" id="IPR011009">
    <property type="entry name" value="Kinase-like_dom_sf"/>
</dbReference>